<name>A0ABS5J944_9BACT</name>
<gene>
    <name evidence="2" type="ORF">KE626_29995</name>
</gene>
<dbReference type="InterPro" id="IPR024408">
    <property type="entry name" value="Muramidase"/>
</dbReference>
<evidence type="ECO:0000313" key="2">
    <source>
        <dbReference type="EMBL" id="MBS0031600.1"/>
    </source>
</evidence>
<dbReference type="Proteomes" id="UP000676386">
    <property type="component" value="Unassembled WGS sequence"/>
</dbReference>
<protein>
    <submittedName>
        <fullName evidence="2">N-acetylmuramidase family protein</fullName>
    </submittedName>
</protein>
<evidence type="ECO:0000313" key="3">
    <source>
        <dbReference type="Proteomes" id="UP000676386"/>
    </source>
</evidence>
<dbReference type="RefSeq" id="WP_211976760.1">
    <property type="nucleotide sequence ID" value="NZ_CBFHAM010000052.1"/>
</dbReference>
<organism evidence="2 3">
    <name type="scientific">Chitinophaga hostae</name>
    <dbReference type="NCBI Taxonomy" id="2831022"/>
    <lineage>
        <taxon>Bacteria</taxon>
        <taxon>Pseudomonadati</taxon>
        <taxon>Bacteroidota</taxon>
        <taxon>Chitinophagia</taxon>
        <taxon>Chitinophagales</taxon>
        <taxon>Chitinophagaceae</taxon>
        <taxon>Chitinophaga</taxon>
    </lineage>
</organism>
<proteinExistence type="predicted"/>
<sequence>MITATEFERSARIIGCETAVIRAVAKVESNGAGFDAQGKLKILFEPHVFWKQLQAQGIDPDRHKTAYADVLYKEYRQEHGPYNIQWQKLNRAKQLQETAALQSASYGMFQIMGFNFKAAGFTNVYAMINAFTISEDEQLKGFINFIVANKLSADLREKDFTAFARKYNGPAYAKNAYDVKIRQYYQQFAQEVTKR</sequence>
<comment type="caution">
    <text evidence="2">The sequence shown here is derived from an EMBL/GenBank/DDBJ whole genome shotgun (WGS) entry which is preliminary data.</text>
</comment>
<dbReference type="Pfam" id="PF11860">
    <property type="entry name" value="Muramidase"/>
    <property type="match status" value="1"/>
</dbReference>
<dbReference type="EMBL" id="JAGTXB010000023">
    <property type="protein sequence ID" value="MBS0031600.1"/>
    <property type="molecule type" value="Genomic_DNA"/>
</dbReference>
<evidence type="ECO:0000259" key="1">
    <source>
        <dbReference type="Pfam" id="PF11860"/>
    </source>
</evidence>
<keyword evidence="3" id="KW-1185">Reference proteome</keyword>
<accession>A0ABS5J944</accession>
<reference evidence="2 3" key="1">
    <citation type="submission" date="2021-04" db="EMBL/GenBank/DDBJ databases">
        <title>Chitinophaga sp. nov., isolated from the rhizosphere soil.</title>
        <authorList>
            <person name="He S."/>
        </authorList>
    </citation>
    <scope>NUCLEOTIDE SEQUENCE [LARGE SCALE GENOMIC DNA]</scope>
    <source>
        <strain evidence="2 3">2R12</strain>
    </source>
</reference>
<feature type="domain" description="N-acetylmuramidase" evidence="1">
    <location>
        <begin position="17"/>
        <end position="188"/>
    </location>
</feature>